<reference evidence="2" key="1">
    <citation type="submission" date="2016-11" db="UniProtKB">
        <authorList>
            <consortium name="WormBaseParasite"/>
        </authorList>
    </citation>
    <scope>IDENTIFICATION</scope>
</reference>
<dbReference type="Proteomes" id="UP000095280">
    <property type="component" value="Unplaced"/>
</dbReference>
<organism evidence="1 2">
    <name type="scientific">Macrostomum lignano</name>
    <dbReference type="NCBI Taxonomy" id="282301"/>
    <lineage>
        <taxon>Eukaryota</taxon>
        <taxon>Metazoa</taxon>
        <taxon>Spiralia</taxon>
        <taxon>Lophotrochozoa</taxon>
        <taxon>Platyhelminthes</taxon>
        <taxon>Rhabditophora</taxon>
        <taxon>Macrostomorpha</taxon>
        <taxon>Macrostomida</taxon>
        <taxon>Macrostomidae</taxon>
        <taxon>Macrostomum</taxon>
    </lineage>
</organism>
<sequence length="122" mass="14271">MKSRRAARFLTFWPACRRLPGPFPCYHNLLWLSVGEILDIDCLRQLRCRRGQRCGEDKRVSSRPVGESLRPDCARPSPTAVLATWPWPPTSSGWLELRSLWLGRRAGRIRCRWQCVERPRRA</sequence>
<keyword evidence="1" id="KW-1185">Reference proteome</keyword>
<dbReference type="WBParaSite" id="maker-unitig_20217-snap-gene-0.1-mRNA-1">
    <property type="protein sequence ID" value="maker-unitig_20217-snap-gene-0.1-mRNA-1"/>
    <property type="gene ID" value="maker-unitig_20217-snap-gene-0.1"/>
</dbReference>
<dbReference type="AlphaFoldDB" id="A0A1I8F4H2"/>
<evidence type="ECO:0000313" key="2">
    <source>
        <dbReference type="WBParaSite" id="maker-unitig_20217-snap-gene-0.1-mRNA-1"/>
    </source>
</evidence>
<protein>
    <submittedName>
        <fullName evidence="2">Uncharacterized protein</fullName>
    </submittedName>
</protein>
<evidence type="ECO:0000313" key="1">
    <source>
        <dbReference type="Proteomes" id="UP000095280"/>
    </source>
</evidence>
<name>A0A1I8F4H2_9PLAT</name>
<proteinExistence type="predicted"/>
<accession>A0A1I8F4H2</accession>